<protein>
    <submittedName>
        <fullName evidence="2">Hypothetical_protein</fullName>
    </submittedName>
</protein>
<reference evidence="2 3" key="2">
    <citation type="submission" date="2024-07" db="EMBL/GenBank/DDBJ databases">
        <authorList>
            <person name="Akdeniz Z."/>
        </authorList>
    </citation>
    <scope>NUCLEOTIDE SEQUENCE [LARGE SCALE GENOMIC DNA]</scope>
</reference>
<gene>
    <name evidence="2" type="ORF">HINF_LOCUS40900</name>
    <name evidence="1" type="ORF">HINF_LOCUS51493</name>
</gene>
<name>A0AA86QTM1_9EUKA</name>
<accession>A0AA86QTM1</accession>
<dbReference type="AlphaFoldDB" id="A0AA86QTM1"/>
<evidence type="ECO:0000313" key="1">
    <source>
        <dbReference type="EMBL" id="CAI9963848.1"/>
    </source>
</evidence>
<reference evidence="1" key="1">
    <citation type="submission" date="2023-06" db="EMBL/GenBank/DDBJ databases">
        <authorList>
            <person name="Kurt Z."/>
        </authorList>
    </citation>
    <scope>NUCLEOTIDE SEQUENCE</scope>
</reference>
<dbReference type="Proteomes" id="UP001642409">
    <property type="component" value="Unassembled WGS sequence"/>
</dbReference>
<dbReference type="EMBL" id="CAXDID020000162">
    <property type="protein sequence ID" value="CAL6045145.1"/>
    <property type="molecule type" value="Genomic_DNA"/>
</dbReference>
<comment type="caution">
    <text evidence="1">The sequence shown here is derived from an EMBL/GenBank/DDBJ whole genome shotgun (WGS) entry which is preliminary data.</text>
</comment>
<evidence type="ECO:0000313" key="3">
    <source>
        <dbReference type="Proteomes" id="UP001642409"/>
    </source>
</evidence>
<evidence type="ECO:0000313" key="2">
    <source>
        <dbReference type="EMBL" id="CAL6045145.1"/>
    </source>
</evidence>
<organism evidence="1">
    <name type="scientific">Hexamita inflata</name>
    <dbReference type="NCBI Taxonomy" id="28002"/>
    <lineage>
        <taxon>Eukaryota</taxon>
        <taxon>Metamonada</taxon>
        <taxon>Diplomonadida</taxon>
        <taxon>Hexamitidae</taxon>
        <taxon>Hexamitinae</taxon>
        <taxon>Hexamita</taxon>
    </lineage>
</organism>
<dbReference type="EMBL" id="CATOUU010000970">
    <property type="protein sequence ID" value="CAI9963848.1"/>
    <property type="molecule type" value="Genomic_DNA"/>
</dbReference>
<keyword evidence="3" id="KW-1185">Reference proteome</keyword>
<sequence>METQKISDQMKKLVDKRIAMVKFKKQRLEARTEKVIKGTKKYQQHKREIQEIYQKILYQKYTQSEQQMVEMIKAVSMFENLQILDKIRKGQQVKQNELRECYTDWQIHCLVEPPAKKRMTLSILCYLSIFLLPRNWVQIIKRKVVLEPNIQIEFKYLINSVKKEQKNYNVLPRQQFQ</sequence>
<proteinExistence type="predicted"/>